<dbReference type="Pfam" id="PF00169">
    <property type="entry name" value="PH"/>
    <property type="match status" value="1"/>
</dbReference>
<feature type="domain" description="VASt" evidence="8">
    <location>
        <begin position="936"/>
        <end position="1107"/>
    </location>
</feature>
<feature type="region of interest" description="Disordered" evidence="6">
    <location>
        <begin position="420"/>
        <end position="449"/>
    </location>
</feature>
<dbReference type="GeneID" id="22581103"/>
<dbReference type="InterPro" id="IPR011993">
    <property type="entry name" value="PH-like_dom_sf"/>
</dbReference>
<keyword evidence="4" id="KW-0472">Membrane</keyword>
<keyword evidence="3" id="KW-1133">Transmembrane helix</keyword>
<dbReference type="VEuPathDB" id="FungiDB:PADG_01438"/>
<evidence type="ECO:0000256" key="1">
    <source>
        <dbReference type="ARBA" id="ARBA00004370"/>
    </source>
</evidence>
<dbReference type="Gene3D" id="1.20.1270.60">
    <property type="entry name" value="Arfaptin homology (AH) domain/BAR domain"/>
    <property type="match status" value="1"/>
</dbReference>
<dbReference type="SUPFAM" id="SSF103657">
    <property type="entry name" value="BAR/IMD domain-like"/>
    <property type="match status" value="1"/>
</dbReference>
<keyword evidence="2" id="KW-0812">Transmembrane</keyword>
<evidence type="ECO:0000256" key="6">
    <source>
        <dbReference type="SAM" id="MobiDB-lite"/>
    </source>
</evidence>
<dbReference type="FunCoup" id="C1G3C2">
    <property type="interactions" value="39"/>
</dbReference>
<proteinExistence type="predicted"/>
<protein>
    <submittedName>
        <fullName evidence="9">Uncharacterized protein</fullName>
    </submittedName>
</protein>
<evidence type="ECO:0000259" key="7">
    <source>
        <dbReference type="PROSITE" id="PS50003"/>
    </source>
</evidence>
<dbReference type="SUPFAM" id="SSF50729">
    <property type="entry name" value="PH domain-like"/>
    <property type="match status" value="1"/>
</dbReference>
<dbReference type="InterPro" id="IPR027267">
    <property type="entry name" value="AH/BAR_dom_sf"/>
</dbReference>
<dbReference type="InterPro" id="IPR031968">
    <property type="entry name" value="VASt"/>
</dbReference>
<sequence>MSSPPASSLPQDGNVINAMFPDANTGFTSSPVGLKEAALDSPTFRASTVHFAEQIDLVEKWLDGYARCAGKLGSELSSLEAVANNFISSIPAPVAISEAVVDHDYALLALKRCGESVKDFWAGVLSNVKKSDSLITEPIRAFIQNDLRQFKETRRTLELAQKQHDSLQAKFSAQGKSKEPSSLREDAFQLHEAHKAYLKASMDFCIQAPQIKNTLDKLIVRISFDQWREFKILRDNNSLTYLKYGQEMDRIKGWTHEMETSEKLSKRDLLAARKQIEEAAELAVRPSRELEDYSVSTVPHLGSHGPTSLKMAKDHTFSPQKQGWLNLRILTGKPARTAWVRRWTFLNGGVFGCLVQGSRTGGVEESERIGVLLCSIRPAFQEERRFCFEVKTKNNTIMLQAETQRELTEWIGSFEAAKRKALDSPSPTPLPGKPPAQDPAFSISQPPAPEFAADSLESLTPNANDESSSILDRCSTVQATDRDGLAVRNSTEFPAARRSTTLDREMEGGRDHGSRLIQKLDIHRRAATGLQQSATSSLPSSSPGIASLISASHTLLPLNASLSVTASEVENKSKALATSNYNARDSPIGTLAPPTLANPPAPTSMSRAAVIVSSERGVGIRMSDGLVGIPNGILANLWGSSNWGYVNKLERKKLSTSAGKTINQPSGSVDTSSGNTTAPPTGPQHRQTVSLGGGDSGAIEGIAAVTYEYPSYYPAQLKPHDSQFRLLLPGVPADEALVFVFRASFSPNGQHDFPGRAFVTTKNIYFYSNHFNLVLINSVSLDLITEVTAAPGRDCDFLFLHLAPDQGSDIPGRLTIKTFLEPWKLIQKRLNYLITMTCAKEPANLEAIFKTLVKMEQDIPRTPSAESWEDVSPNTPIDGMHDVTGKRPESLFKSAIHIDKSLDMHKGKLGRHNNHHLDVPRLKLPSHPVEYVPQGAPNLAAEKIFDVSAKALFHILFGDRSVVWQLLQHQRRAQNIKLGPWSNRHGAHMRRDIQYQIKMADTFGRFRLTDVSDYQIIDVQNGHLCYVVTDKRTPWHLPFKRYFRLVSKIVITHVSKSRCKLAIFTKVEWLWEPYLIRSIIDRQAMNDLEQDALDLVDLVSEDVRRLGPHNQTKKAIAQFGHIGRQSHVTEFTEDLQILKSRLRRPLRQSGIIPLLLETSGSLLQSAVSSFMIWLWALIRWVWKAFSAHSIILLLLVFSVLINGFHSYNDTLEWWQERNAGNFMSRIGVGPNTIMSKAVYIKDIDAVIANASGIEMNNSSSCFATFQENNALKATDNSWFLKPSAGRDTKTKQAAQQLQRTRDRLGVYRHNLLVALRVLNRIEKEVVQVEWERWLQQETERCHMIEVMLKDREQGNNSENRSNGDTDDIVMGFGKRFAAAEIEDIWHWYTDYCLSCQRELERTLGQ</sequence>
<dbReference type="RefSeq" id="XP_010756914.1">
    <property type="nucleotide sequence ID" value="XM_010758612.1"/>
</dbReference>
<dbReference type="Gene3D" id="2.30.29.30">
    <property type="entry name" value="Pleckstrin-homology domain (PH domain)/Phosphotyrosine-binding domain (PTB)"/>
    <property type="match status" value="1"/>
</dbReference>
<feature type="compositionally biased region" description="Polar residues" evidence="6">
    <location>
        <begin position="656"/>
        <end position="690"/>
    </location>
</feature>
<dbReference type="HOGENOM" id="CLU_001720_0_0_1"/>
<dbReference type="Pfam" id="PF16746">
    <property type="entry name" value="BAR_3"/>
    <property type="match status" value="1"/>
</dbReference>
<keyword evidence="5" id="KW-0175">Coiled coil</keyword>
<keyword evidence="10" id="KW-1185">Reference proteome</keyword>
<dbReference type="FunFam" id="2.30.29.30:FF:000349">
    <property type="entry name" value="Transcription factor SipA3"/>
    <property type="match status" value="1"/>
</dbReference>
<reference evidence="9 10" key="1">
    <citation type="journal article" date="2011" name="PLoS Genet.">
        <title>Comparative genomic analysis of human fungal pathogens causing paracoccidioidomycosis.</title>
        <authorList>
            <person name="Desjardins C.A."/>
            <person name="Champion M.D."/>
            <person name="Holder J.W."/>
            <person name="Muszewska A."/>
            <person name="Goldberg J."/>
            <person name="Bailao A.M."/>
            <person name="Brigido M.M."/>
            <person name="Ferreira M.E."/>
            <person name="Garcia A.M."/>
            <person name="Grynberg M."/>
            <person name="Gujja S."/>
            <person name="Heiman D.I."/>
            <person name="Henn M.R."/>
            <person name="Kodira C.D."/>
            <person name="Leon-Narvaez H."/>
            <person name="Longo L.V."/>
            <person name="Ma L.J."/>
            <person name="Malavazi I."/>
            <person name="Matsuo A.L."/>
            <person name="Morais F.V."/>
            <person name="Pereira M."/>
            <person name="Rodriguez-Brito S."/>
            <person name="Sakthikumar S."/>
            <person name="Salem-Izacc S.M."/>
            <person name="Sykes S.M."/>
            <person name="Teixeira M.M."/>
            <person name="Vallejo M.C."/>
            <person name="Walter M.E."/>
            <person name="Yandava C."/>
            <person name="Young S."/>
            <person name="Zeng Q."/>
            <person name="Zucker J."/>
            <person name="Felipe M.S."/>
            <person name="Goldman G.H."/>
            <person name="Haas B.J."/>
            <person name="McEwen J.G."/>
            <person name="Nino-Vega G."/>
            <person name="Puccia R."/>
            <person name="San-Blas G."/>
            <person name="Soares C.M."/>
            <person name="Birren B.W."/>
            <person name="Cuomo C.A."/>
        </authorList>
    </citation>
    <scope>NUCLEOTIDE SEQUENCE [LARGE SCALE GENOMIC DNA]</scope>
    <source>
        <strain evidence="9 10">Pb18</strain>
    </source>
</reference>
<dbReference type="CDD" id="cd13280">
    <property type="entry name" value="PH_SIP3"/>
    <property type="match status" value="1"/>
</dbReference>
<feature type="region of interest" description="Disordered" evidence="6">
    <location>
        <begin position="656"/>
        <end position="693"/>
    </location>
</feature>
<evidence type="ECO:0000259" key="8">
    <source>
        <dbReference type="PROSITE" id="PS51778"/>
    </source>
</evidence>
<dbReference type="InterPro" id="IPR042067">
    <property type="entry name" value="Sip3_PH"/>
</dbReference>
<dbReference type="GO" id="GO:0005737">
    <property type="term" value="C:cytoplasm"/>
    <property type="evidence" value="ECO:0007669"/>
    <property type="project" value="InterPro"/>
</dbReference>
<evidence type="ECO:0000313" key="9">
    <source>
        <dbReference type="EMBL" id="EEH45288.2"/>
    </source>
</evidence>
<dbReference type="InParanoid" id="C1G3C2"/>
<dbReference type="GO" id="GO:0016020">
    <property type="term" value="C:membrane"/>
    <property type="evidence" value="ECO:0007669"/>
    <property type="project" value="UniProtKB-SubCell"/>
</dbReference>
<dbReference type="Pfam" id="PF16016">
    <property type="entry name" value="VASt"/>
    <property type="match status" value="1"/>
</dbReference>
<dbReference type="InterPro" id="IPR004148">
    <property type="entry name" value="BAR_dom"/>
</dbReference>
<name>C1G3C2_PARBD</name>
<dbReference type="OMA" id="TKVEWLW"/>
<dbReference type="SMART" id="SM00233">
    <property type="entry name" value="PH"/>
    <property type="match status" value="1"/>
</dbReference>
<evidence type="ECO:0000256" key="5">
    <source>
        <dbReference type="SAM" id="Coils"/>
    </source>
</evidence>
<dbReference type="STRING" id="502780.C1G3C2"/>
<dbReference type="Proteomes" id="UP000001628">
    <property type="component" value="Unassembled WGS sequence"/>
</dbReference>
<feature type="region of interest" description="Disordered" evidence="6">
    <location>
        <begin position="863"/>
        <end position="883"/>
    </location>
</feature>
<feature type="coiled-coil region" evidence="5">
    <location>
        <begin position="143"/>
        <end position="170"/>
    </location>
</feature>
<accession>C1G3C2</accession>
<evidence type="ECO:0000313" key="10">
    <source>
        <dbReference type="Proteomes" id="UP000001628"/>
    </source>
</evidence>
<evidence type="ECO:0000256" key="3">
    <source>
        <dbReference type="ARBA" id="ARBA00022989"/>
    </source>
</evidence>
<evidence type="ECO:0000256" key="2">
    <source>
        <dbReference type="ARBA" id="ARBA00022692"/>
    </source>
</evidence>
<dbReference type="eggNOG" id="ENOG502QU87">
    <property type="taxonomic scope" value="Eukaryota"/>
</dbReference>
<feature type="compositionally biased region" description="Pro residues" evidence="6">
    <location>
        <begin position="426"/>
        <end position="437"/>
    </location>
</feature>
<dbReference type="KEGG" id="pbn:PADG_01438"/>
<evidence type="ECO:0000256" key="4">
    <source>
        <dbReference type="ARBA" id="ARBA00023136"/>
    </source>
</evidence>
<feature type="domain" description="PH" evidence="7">
    <location>
        <begin position="318"/>
        <end position="419"/>
    </location>
</feature>
<feature type="region of interest" description="Disordered" evidence="6">
    <location>
        <begin position="490"/>
        <end position="512"/>
    </location>
</feature>
<comment type="subcellular location">
    <subcellularLocation>
        <location evidence="1">Membrane</location>
    </subcellularLocation>
</comment>
<dbReference type="OrthoDB" id="10070851at2759"/>
<dbReference type="PROSITE" id="PS51778">
    <property type="entry name" value="VAST"/>
    <property type="match status" value="1"/>
</dbReference>
<dbReference type="InterPro" id="IPR001849">
    <property type="entry name" value="PH_domain"/>
</dbReference>
<dbReference type="InterPro" id="IPR039463">
    <property type="entry name" value="Sip3/Lam1_BAR"/>
</dbReference>
<dbReference type="FunFam" id="1.20.1270.60:FF:000079">
    <property type="entry name" value="Transcription factor SipA3"/>
    <property type="match status" value="1"/>
</dbReference>
<dbReference type="EMBL" id="KN275958">
    <property type="protein sequence ID" value="EEH45288.2"/>
    <property type="molecule type" value="Genomic_DNA"/>
</dbReference>
<feature type="compositionally biased region" description="Basic and acidic residues" evidence="6">
    <location>
        <begin position="500"/>
        <end position="512"/>
    </location>
</feature>
<dbReference type="PROSITE" id="PS50003">
    <property type="entry name" value="PH_DOMAIN"/>
    <property type="match status" value="1"/>
</dbReference>
<dbReference type="PANTHER" id="PTHR14248">
    <property type="entry name" value="CYCLIN Y, ISOFORM A"/>
    <property type="match status" value="1"/>
</dbReference>
<dbReference type="CDD" id="cd07609">
    <property type="entry name" value="BAR_SIP3_fungi"/>
    <property type="match status" value="1"/>
</dbReference>
<gene>
    <name evidence="9" type="ORF">PADG_01438</name>
</gene>
<organism evidence="9 10">
    <name type="scientific">Paracoccidioides brasiliensis (strain Pb18)</name>
    <dbReference type="NCBI Taxonomy" id="502780"/>
    <lineage>
        <taxon>Eukaryota</taxon>
        <taxon>Fungi</taxon>
        <taxon>Dikarya</taxon>
        <taxon>Ascomycota</taxon>
        <taxon>Pezizomycotina</taxon>
        <taxon>Eurotiomycetes</taxon>
        <taxon>Eurotiomycetidae</taxon>
        <taxon>Onygenales</taxon>
        <taxon>Ajellomycetaceae</taxon>
        <taxon>Paracoccidioides</taxon>
    </lineage>
</organism>